<reference evidence="1 2" key="1">
    <citation type="submission" date="2016-07" db="EMBL/GenBank/DDBJ databases">
        <title>Pervasive Adenine N6-methylation of Active Genes in Fungi.</title>
        <authorList>
            <consortium name="DOE Joint Genome Institute"/>
            <person name="Mondo S.J."/>
            <person name="Dannebaum R.O."/>
            <person name="Kuo R.C."/>
            <person name="Labutti K."/>
            <person name="Haridas S."/>
            <person name="Kuo A."/>
            <person name="Salamov A."/>
            <person name="Ahrendt S.R."/>
            <person name="Lipzen A."/>
            <person name="Sullivan W."/>
            <person name="Andreopoulos W.B."/>
            <person name="Clum A."/>
            <person name="Lindquist E."/>
            <person name="Daum C."/>
            <person name="Ramamoorthy G.K."/>
            <person name="Gryganskyi A."/>
            <person name="Culley D."/>
            <person name="Magnuson J.K."/>
            <person name="James T.Y."/>
            <person name="O'Malley M.A."/>
            <person name="Stajich J.E."/>
            <person name="Spatafora J.W."/>
            <person name="Visel A."/>
            <person name="Grigoriev I.V."/>
        </authorList>
    </citation>
    <scope>NUCLEOTIDE SEQUENCE [LARGE SCALE GENOMIC DNA]</scope>
    <source>
        <strain evidence="1 2">JEL800</strain>
    </source>
</reference>
<keyword evidence="2" id="KW-1185">Reference proteome</keyword>
<dbReference type="AlphaFoldDB" id="A0A1Y2B0Q4"/>
<proteinExistence type="predicted"/>
<sequence>MRFCRAVPRLNHYASTIFNAAQKLQLPLNKTWPNIMLTIKKETLWITDDIDVIALIELCNQFGGCMDLEYATKPDEDLMVYSAKDLEMWTDKLEYAKKQITTLTLDIDELDLTMDNDSERVVGALEISKPKTLRVCGWTHRALFAYAKANVSLLQTLILRYEDGYYDHLVEPNLFEIVNTFPSLRLLHFENSRSDKHFDVLKNLPDLKIETVIVEDIFSETEVDEILDVIRQFEGWEYRLSNDPKRQKVKIIHLKKK</sequence>
<dbReference type="OrthoDB" id="10383052at2759"/>
<comment type="caution">
    <text evidence="1">The sequence shown here is derived from an EMBL/GenBank/DDBJ whole genome shotgun (WGS) entry which is preliminary data.</text>
</comment>
<dbReference type="EMBL" id="MCGO01000095">
    <property type="protein sequence ID" value="ORY28392.1"/>
    <property type="molecule type" value="Genomic_DNA"/>
</dbReference>
<gene>
    <name evidence="1" type="ORF">BCR33DRAFT_772853</name>
</gene>
<organism evidence="1 2">
    <name type="scientific">Rhizoclosmatium globosum</name>
    <dbReference type="NCBI Taxonomy" id="329046"/>
    <lineage>
        <taxon>Eukaryota</taxon>
        <taxon>Fungi</taxon>
        <taxon>Fungi incertae sedis</taxon>
        <taxon>Chytridiomycota</taxon>
        <taxon>Chytridiomycota incertae sedis</taxon>
        <taxon>Chytridiomycetes</taxon>
        <taxon>Chytridiales</taxon>
        <taxon>Chytriomycetaceae</taxon>
        <taxon>Rhizoclosmatium</taxon>
    </lineage>
</organism>
<dbReference type="Proteomes" id="UP000193642">
    <property type="component" value="Unassembled WGS sequence"/>
</dbReference>
<evidence type="ECO:0000313" key="1">
    <source>
        <dbReference type="EMBL" id="ORY28392.1"/>
    </source>
</evidence>
<protein>
    <submittedName>
        <fullName evidence="1">Uncharacterized protein</fullName>
    </submittedName>
</protein>
<evidence type="ECO:0000313" key="2">
    <source>
        <dbReference type="Proteomes" id="UP000193642"/>
    </source>
</evidence>
<accession>A0A1Y2B0Q4</accession>
<name>A0A1Y2B0Q4_9FUNG</name>